<protein>
    <submittedName>
        <fullName evidence="1">Uncharacterized protein</fullName>
    </submittedName>
</protein>
<sequence>MNPTVDDILASGRYRDRQGRVWAAVGYFRHHVTYWMCVGDIRLRLTPDQMRLVIERDRHRAECVGLRGCPRHPVPLVVVAAGASWAHPSIPKGRTSAYIRCATLPEAMDAAVQMAKEGR</sequence>
<dbReference type="EMBL" id="BMFY01000004">
    <property type="protein sequence ID" value="GGA10879.1"/>
    <property type="molecule type" value="Genomic_DNA"/>
</dbReference>
<evidence type="ECO:0000313" key="1">
    <source>
        <dbReference type="EMBL" id="GGA10879.1"/>
    </source>
</evidence>
<proteinExistence type="predicted"/>
<dbReference type="RefSeq" id="WP_188550035.1">
    <property type="nucleotide sequence ID" value="NZ_BMFY01000004.1"/>
</dbReference>
<accession>A0A8J2XK21</accession>
<name>A0A8J2XK21_9MICO</name>
<evidence type="ECO:0000313" key="2">
    <source>
        <dbReference type="Proteomes" id="UP000616114"/>
    </source>
</evidence>
<dbReference type="Proteomes" id="UP000616114">
    <property type="component" value="Unassembled WGS sequence"/>
</dbReference>
<dbReference type="AlphaFoldDB" id="A0A8J2XK21"/>
<reference evidence="1" key="2">
    <citation type="submission" date="2020-09" db="EMBL/GenBank/DDBJ databases">
        <authorList>
            <person name="Sun Q."/>
            <person name="Zhou Y."/>
        </authorList>
    </citation>
    <scope>NUCLEOTIDE SEQUENCE</scope>
    <source>
        <strain evidence="1">CGMCC 1.12785</strain>
    </source>
</reference>
<comment type="caution">
    <text evidence="1">The sequence shown here is derived from an EMBL/GenBank/DDBJ whole genome shotgun (WGS) entry which is preliminary data.</text>
</comment>
<gene>
    <name evidence="1" type="ORF">GCM10011333_12130</name>
</gene>
<reference evidence="1" key="1">
    <citation type="journal article" date="2014" name="Int. J. Syst. Evol. Microbiol.">
        <title>Complete genome sequence of Corynebacterium casei LMG S-19264T (=DSM 44701T), isolated from a smear-ripened cheese.</title>
        <authorList>
            <consortium name="US DOE Joint Genome Institute (JGI-PGF)"/>
            <person name="Walter F."/>
            <person name="Albersmeier A."/>
            <person name="Kalinowski J."/>
            <person name="Ruckert C."/>
        </authorList>
    </citation>
    <scope>NUCLEOTIDE SEQUENCE</scope>
    <source>
        <strain evidence="1">CGMCC 1.12785</strain>
    </source>
</reference>
<organism evidence="1 2">
    <name type="scientific">Sediminivirga luteola</name>
    <dbReference type="NCBI Taxonomy" id="1774748"/>
    <lineage>
        <taxon>Bacteria</taxon>
        <taxon>Bacillati</taxon>
        <taxon>Actinomycetota</taxon>
        <taxon>Actinomycetes</taxon>
        <taxon>Micrococcales</taxon>
        <taxon>Brevibacteriaceae</taxon>
        <taxon>Sediminivirga</taxon>
    </lineage>
</organism>
<keyword evidence="2" id="KW-1185">Reference proteome</keyword>